<dbReference type="PANTHER" id="PTHR43791:SF22">
    <property type="entry name" value="TRANSPORTER, PUTATIVE (AFU_ORTHOLOGUE AFUA_6G11320)-RELATED"/>
    <property type="match status" value="1"/>
</dbReference>
<proteinExistence type="predicted"/>
<keyword evidence="3 7" id="KW-0812">Transmembrane</keyword>
<gene>
    <name evidence="9" type="ORF">K505DRAFT_379952</name>
</gene>
<feature type="transmembrane region" description="Helical" evidence="7">
    <location>
        <begin position="113"/>
        <end position="132"/>
    </location>
</feature>
<evidence type="ECO:0000256" key="4">
    <source>
        <dbReference type="ARBA" id="ARBA00022989"/>
    </source>
</evidence>
<feature type="transmembrane region" description="Helical" evidence="7">
    <location>
        <begin position="277"/>
        <end position="301"/>
    </location>
</feature>
<dbReference type="FunFam" id="1.20.1250.20:FF:000068">
    <property type="entry name" value="MFS general substrate transporter"/>
    <property type="match status" value="1"/>
</dbReference>
<accession>A0A6A6WSN9</accession>
<dbReference type="InterPro" id="IPR011701">
    <property type="entry name" value="MFS"/>
</dbReference>
<feature type="transmembrane region" description="Helical" evidence="7">
    <location>
        <begin position="138"/>
        <end position="161"/>
    </location>
</feature>
<feature type="region of interest" description="Disordered" evidence="6">
    <location>
        <begin position="1"/>
        <end position="27"/>
    </location>
</feature>
<evidence type="ECO:0000259" key="8">
    <source>
        <dbReference type="PROSITE" id="PS50850"/>
    </source>
</evidence>
<dbReference type="PANTHER" id="PTHR43791">
    <property type="entry name" value="PERMEASE-RELATED"/>
    <property type="match status" value="1"/>
</dbReference>
<feature type="transmembrane region" description="Helical" evidence="7">
    <location>
        <begin position="43"/>
        <end position="60"/>
    </location>
</feature>
<keyword evidence="5 7" id="KW-0472">Membrane</keyword>
<evidence type="ECO:0000256" key="6">
    <source>
        <dbReference type="SAM" id="MobiDB-lite"/>
    </source>
</evidence>
<feature type="transmembrane region" description="Helical" evidence="7">
    <location>
        <begin position="173"/>
        <end position="194"/>
    </location>
</feature>
<name>A0A6A6WSN9_9PLEO</name>
<comment type="subcellular location">
    <subcellularLocation>
        <location evidence="1">Membrane</location>
        <topology evidence="1">Multi-pass membrane protein</topology>
    </subcellularLocation>
</comment>
<feature type="transmembrane region" description="Helical" evidence="7">
    <location>
        <begin position="436"/>
        <end position="457"/>
    </location>
</feature>
<dbReference type="CDD" id="cd17327">
    <property type="entry name" value="MFS_FEN2_like"/>
    <property type="match status" value="1"/>
</dbReference>
<dbReference type="GO" id="GO:0022857">
    <property type="term" value="F:transmembrane transporter activity"/>
    <property type="evidence" value="ECO:0007669"/>
    <property type="project" value="InterPro"/>
</dbReference>
<keyword evidence="4 7" id="KW-1133">Transmembrane helix</keyword>
<dbReference type="InterPro" id="IPR036259">
    <property type="entry name" value="MFS_trans_sf"/>
</dbReference>
<feature type="transmembrane region" description="Helical" evidence="7">
    <location>
        <begin position="369"/>
        <end position="391"/>
    </location>
</feature>
<protein>
    <submittedName>
        <fullName evidence="9">MFS transporter</fullName>
    </submittedName>
</protein>
<dbReference type="GO" id="GO:0016020">
    <property type="term" value="C:membrane"/>
    <property type="evidence" value="ECO:0007669"/>
    <property type="project" value="UniProtKB-SubCell"/>
</dbReference>
<dbReference type="Proteomes" id="UP000799757">
    <property type="component" value="Unassembled WGS sequence"/>
</dbReference>
<dbReference type="InterPro" id="IPR020846">
    <property type="entry name" value="MFS_dom"/>
</dbReference>
<feature type="transmembrane region" description="Helical" evidence="7">
    <location>
        <begin position="403"/>
        <end position="424"/>
    </location>
</feature>
<evidence type="ECO:0000256" key="1">
    <source>
        <dbReference type="ARBA" id="ARBA00004141"/>
    </source>
</evidence>
<dbReference type="SUPFAM" id="SSF103473">
    <property type="entry name" value="MFS general substrate transporter"/>
    <property type="match status" value="1"/>
</dbReference>
<keyword evidence="10" id="KW-1185">Reference proteome</keyword>
<feature type="transmembrane region" description="Helical" evidence="7">
    <location>
        <begin position="339"/>
        <end position="357"/>
    </location>
</feature>
<reference evidence="9" key="1">
    <citation type="journal article" date="2020" name="Stud. Mycol.">
        <title>101 Dothideomycetes genomes: a test case for predicting lifestyles and emergence of pathogens.</title>
        <authorList>
            <person name="Haridas S."/>
            <person name="Albert R."/>
            <person name="Binder M."/>
            <person name="Bloem J."/>
            <person name="Labutti K."/>
            <person name="Salamov A."/>
            <person name="Andreopoulos B."/>
            <person name="Baker S."/>
            <person name="Barry K."/>
            <person name="Bills G."/>
            <person name="Bluhm B."/>
            <person name="Cannon C."/>
            <person name="Castanera R."/>
            <person name="Culley D."/>
            <person name="Daum C."/>
            <person name="Ezra D."/>
            <person name="Gonzalez J."/>
            <person name="Henrissat B."/>
            <person name="Kuo A."/>
            <person name="Liang C."/>
            <person name="Lipzen A."/>
            <person name="Lutzoni F."/>
            <person name="Magnuson J."/>
            <person name="Mondo S."/>
            <person name="Nolan M."/>
            <person name="Ohm R."/>
            <person name="Pangilinan J."/>
            <person name="Park H.-J."/>
            <person name="Ramirez L."/>
            <person name="Alfaro M."/>
            <person name="Sun H."/>
            <person name="Tritt A."/>
            <person name="Yoshinaga Y."/>
            <person name="Zwiers L.-H."/>
            <person name="Turgeon B."/>
            <person name="Goodwin S."/>
            <person name="Spatafora J."/>
            <person name="Crous P."/>
            <person name="Grigoriev I."/>
        </authorList>
    </citation>
    <scope>NUCLEOTIDE SEQUENCE</scope>
    <source>
        <strain evidence="9">CBS 109.77</strain>
    </source>
</reference>
<dbReference type="Pfam" id="PF07690">
    <property type="entry name" value="MFS_1"/>
    <property type="match status" value="1"/>
</dbReference>
<keyword evidence="2" id="KW-0813">Transport</keyword>
<dbReference type="AlphaFoldDB" id="A0A6A6WSN9"/>
<evidence type="ECO:0000256" key="7">
    <source>
        <dbReference type="SAM" id="Phobius"/>
    </source>
</evidence>
<evidence type="ECO:0000256" key="5">
    <source>
        <dbReference type="ARBA" id="ARBA00023136"/>
    </source>
</evidence>
<feature type="transmembrane region" description="Helical" evidence="7">
    <location>
        <begin position="206"/>
        <end position="228"/>
    </location>
</feature>
<evidence type="ECO:0000256" key="2">
    <source>
        <dbReference type="ARBA" id="ARBA00022448"/>
    </source>
</evidence>
<sequence>MASEEKARVAGLGTDPKVDGSHSSDSELETLGSINEKRLLRKLDIRLLPAVSVLYLLSFLDRSNVANARIEGLTTDLKMTGNQYLTGLTLYFIGYVLFEIPCNIILKRTTPKFWLPTLTLVWGIVATLMGVTQNLAGFFAVRFFLGVAESGLFPGVVYYFSMWYKREERQYRISLFFSCASLAGAFGGILAYGIAHMRNVGGYKGWRWIFILEGLLTIIVAIVAYWFISNYPETVSWLSKDERAYIQARLKADSDSTNNEQFTWSAVLVAAKDPKCWLYGLGFHTMSLPLYTLSLFLPTIIKDMGWTAAHSQLLTIPPYACATLFTVFWAVLSERFKKRAVFIAITTTIAIIGYIILITNEHPNKRPGVSYLGTFFAAMGIYPSVALVLSWPAINVSGQTKRATANAMQISIGNLGAVIGTQLYRPKTAPRYLLGHSFALGYLVANLLVVGTLWWLLNKENKAKRAYLLEHPETRGFHDSDEDLAQGDRHPRWHFNA</sequence>
<feature type="compositionally biased region" description="Basic and acidic residues" evidence="6">
    <location>
        <begin position="16"/>
        <end position="25"/>
    </location>
</feature>
<evidence type="ECO:0000256" key="3">
    <source>
        <dbReference type="ARBA" id="ARBA00022692"/>
    </source>
</evidence>
<feature type="transmembrane region" description="Helical" evidence="7">
    <location>
        <begin position="313"/>
        <end position="332"/>
    </location>
</feature>
<dbReference type="FunFam" id="1.20.1250.20:FF:000034">
    <property type="entry name" value="MFS general substrate transporter"/>
    <property type="match status" value="1"/>
</dbReference>
<dbReference type="PROSITE" id="PS50850">
    <property type="entry name" value="MFS"/>
    <property type="match status" value="1"/>
</dbReference>
<dbReference type="Gene3D" id="1.20.1250.20">
    <property type="entry name" value="MFS general substrate transporter like domains"/>
    <property type="match status" value="2"/>
</dbReference>
<evidence type="ECO:0000313" key="10">
    <source>
        <dbReference type="Proteomes" id="UP000799757"/>
    </source>
</evidence>
<feature type="transmembrane region" description="Helical" evidence="7">
    <location>
        <begin position="84"/>
        <end position="106"/>
    </location>
</feature>
<evidence type="ECO:0000313" key="9">
    <source>
        <dbReference type="EMBL" id="KAF2786901.1"/>
    </source>
</evidence>
<feature type="domain" description="Major facilitator superfamily (MFS) profile" evidence="8">
    <location>
        <begin position="47"/>
        <end position="463"/>
    </location>
</feature>
<dbReference type="OrthoDB" id="2962993at2759"/>
<dbReference type="EMBL" id="MU002390">
    <property type="protein sequence ID" value="KAF2786901.1"/>
    <property type="molecule type" value="Genomic_DNA"/>
</dbReference>
<organism evidence="9 10">
    <name type="scientific">Melanomma pulvis-pyrius CBS 109.77</name>
    <dbReference type="NCBI Taxonomy" id="1314802"/>
    <lineage>
        <taxon>Eukaryota</taxon>
        <taxon>Fungi</taxon>
        <taxon>Dikarya</taxon>
        <taxon>Ascomycota</taxon>
        <taxon>Pezizomycotina</taxon>
        <taxon>Dothideomycetes</taxon>
        <taxon>Pleosporomycetidae</taxon>
        <taxon>Pleosporales</taxon>
        <taxon>Melanommataceae</taxon>
        <taxon>Melanomma</taxon>
    </lineage>
</organism>